<dbReference type="InterPro" id="IPR007248">
    <property type="entry name" value="Mpv17_PMP22"/>
</dbReference>
<evidence type="ECO:0000256" key="3">
    <source>
        <dbReference type="ARBA" id="ARBA00022692"/>
    </source>
</evidence>
<evidence type="ECO:0000256" key="4">
    <source>
        <dbReference type="ARBA" id="ARBA00022989"/>
    </source>
</evidence>
<keyword evidence="3 6" id="KW-0812">Transmembrane</keyword>
<feature type="region of interest" description="Disordered" evidence="7">
    <location>
        <begin position="66"/>
        <end position="103"/>
    </location>
</feature>
<dbReference type="PANTHER" id="PTHR11266">
    <property type="entry name" value="PEROXISOMAL MEMBRANE PROTEIN 2, PXMP2 MPV17"/>
    <property type="match status" value="1"/>
</dbReference>
<dbReference type="GeneTree" id="ENSGT00940000161539"/>
<name>A0A8C8ZDT3_PROSS</name>
<feature type="compositionally biased region" description="Low complexity" evidence="7">
    <location>
        <begin position="23"/>
        <end position="42"/>
    </location>
</feature>
<reference evidence="8" key="2">
    <citation type="submission" date="2025-09" db="UniProtKB">
        <authorList>
            <consortium name="Ensembl"/>
        </authorList>
    </citation>
    <scope>IDENTIFICATION</scope>
</reference>
<evidence type="ECO:0000256" key="2">
    <source>
        <dbReference type="ARBA" id="ARBA00006824"/>
    </source>
</evidence>
<comment type="subcellular location">
    <subcellularLocation>
        <location evidence="1">Membrane</location>
        <topology evidence="1">Multi-pass membrane protein</topology>
    </subcellularLocation>
</comment>
<protein>
    <submittedName>
        <fullName evidence="8">Peroxisomal membrane protein 2</fullName>
    </submittedName>
</protein>
<dbReference type="GO" id="GO:0005778">
    <property type="term" value="C:peroxisomal membrane"/>
    <property type="evidence" value="ECO:0007669"/>
    <property type="project" value="TreeGrafter"/>
</dbReference>
<keyword evidence="9" id="KW-1185">Reference proteome</keyword>
<keyword evidence="4 6" id="KW-1133">Transmembrane helix</keyword>
<organism evidence="8 9">
    <name type="scientific">Prolemur simus</name>
    <name type="common">Greater bamboo lemur</name>
    <name type="synonym">Hapalemur simus</name>
    <dbReference type="NCBI Taxonomy" id="1328070"/>
    <lineage>
        <taxon>Eukaryota</taxon>
        <taxon>Metazoa</taxon>
        <taxon>Chordata</taxon>
        <taxon>Craniata</taxon>
        <taxon>Vertebrata</taxon>
        <taxon>Euteleostomi</taxon>
        <taxon>Mammalia</taxon>
        <taxon>Eutheria</taxon>
        <taxon>Euarchontoglires</taxon>
        <taxon>Primates</taxon>
        <taxon>Strepsirrhini</taxon>
        <taxon>Lemuriformes</taxon>
        <taxon>Lemuridae</taxon>
        <taxon>Prolemur</taxon>
    </lineage>
</organism>
<sequence>MALPASAASREKFGALAPALATAGTPAVQSGGDPAQGAPIGPGARGGAAGTGEECAPVQRAVGARRRCGPRRARKCQAVPAPRPAPGRPEVGSLPGRRGAGEATAPAVSKLRAEAGFGALPRRALAQYLLLLRRYPVLTKAATSGVLSALGNVLTQMIEKKSRKKENSTSLDVSGPLRYAVYGFFFTGPLSHYFYLFLEHWIPPEVPLAGVKRLLLERLLVAPAFLLLFFLIMNFLQGQDAVDSVATVRAHFWPALRTNWRVWTPMQFININYIPLQFRVLFANLVALFWYAYLASLGK</sequence>
<gene>
    <name evidence="8" type="primary">PXMP2</name>
</gene>
<feature type="region of interest" description="Disordered" evidence="7">
    <location>
        <begin position="23"/>
        <end position="53"/>
    </location>
</feature>
<feature type="compositionally biased region" description="Basic residues" evidence="7">
    <location>
        <begin position="66"/>
        <end position="75"/>
    </location>
</feature>
<comment type="similarity">
    <text evidence="2 6">Belongs to the peroxisomal membrane protein PXMP2/4 family.</text>
</comment>
<dbReference type="PANTHER" id="PTHR11266:SF80">
    <property type="entry name" value="PEROXISOMAL MEMBRANE PROTEIN 2"/>
    <property type="match status" value="1"/>
</dbReference>
<evidence type="ECO:0000256" key="6">
    <source>
        <dbReference type="RuleBase" id="RU363053"/>
    </source>
</evidence>
<keyword evidence="5 6" id="KW-0472">Membrane</keyword>
<dbReference type="Ensembl" id="ENSPSMT00000018387.1">
    <property type="protein sequence ID" value="ENSPSMP00000015839.1"/>
    <property type="gene ID" value="ENSPSMG00000011260.1"/>
</dbReference>
<dbReference type="AlphaFoldDB" id="A0A8C8ZDT3"/>
<feature type="transmembrane region" description="Helical" evidence="6">
    <location>
        <begin position="219"/>
        <end position="236"/>
    </location>
</feature>
<reference evidence="8" key="1">
    <citation type="submission" date="2025-08" db="UniProtKB">
        <authorList>
            <consortium name="Ensembl"/>
        </authorList>
    </citation>
    <scope>IDENTIFICATION</scope>
</reference>
<evidence type="ECO:0000313" key="9">
    <source>
        <dbReference type="Proteomes" id="UP000694414"/>
    </source>
</evidence>
<dbReference type="Proteomes" id="UP000694414">
    <property type="component" value="Unplaced"/>
</dbReference>
<proteinExistence type="inferred from homology"/>
<evidence type="ECO:0000256" key="7">
    <source>
        <dbReference type="SAM" id="MobiDB-lite"/>
    </source>
</evidence>
<evidence type="ECO:0000313" key="8">
    <source>
        <dbReference type="Ensembl" id="ENSPSMP00000015839.1"/>
    </source>
</evidence>
<feature type="transmembrane region" description="Helical" evidence="6">
    <location>
        <begin position="276"/>
        <end position="294"/>
    </location>
</feature>
<accession>A0A8C8ZDT3</accession>
<evidence type="ECO:0000256" key="1">
    <source>
        <dbReference type="ARBA" id="ARBA00004141"/>
    </source>
</evidence>
<dbReference type="Pfam" id="PF04117">
    <property type="entry name" value="Mpv17_PMP22"/>
    <property type="match status" value="1"/>
</dbReference>
<feature type="transmembrane region" description="Helical" evidence="6">
    <location>
        <begin position="179"/>
        <end position="198"/>
    </location>
</feature>
<evidence type="ECO:0000256" key="5">
    <source>
        <dbReference type="ARBA" id="ARBA00023136"/>
    </source>
</evidence>